<evidence type="ECO:0000259" key="1">
    <source>
        <dbReference type="Pfam" id="PF12770"/>
    </source>
</evidence>
<dbReference type="AlphaFoldDB" id="A0AAD4LH09"/>
<dbReference type="Proteomes" id="UP001201163">
    <property type="component" value="Unassembled WGS sequence"/>
</dbReference>
<accession>A0AAD4LH09</accession>
<name>A0AAD4LH09_9AGAM</name>
<dbReference type="EMBL" id="JAKELL010000021">
    <property type="protein sequence ID" value="KAH8992725.1"/>
    <property type="molecule type" value="Genomic_DNA"/>
</dbReference>
<dbReference type="Pfam" id="PF12770">
    <property type="entry name" value="CHAT"/>
    <property type="match status" value="1"/>
</dbReference>
<proteinExistence type="predicted"/>
<organism evidence="2 3">
    <name type="scientific">Lactarius akahatsu</name>
    <dbReference type="NCBI Taxonomy" id="416441"/>
    <lineage>
        <taxon>Eukaryota</taxon>
        <taxon>Fungi</taxon>
        <taxon>Dikarya</taxon>
        <taxon>Basidiomycota</taxon>
        <taxon>Agaricomycotina</taxon>
        <taxon>Agaricomycetes</taxon>
        <taxon>Russulales</taxon>
        <taxon>Russulaceae</taxon>
        <taxon>Lactarius</taxon>
    </lineage>
</organism>
<feature type="domain" description="CHAT" evidence="1">
    <location>
        <begin position="814"/>
        <end position="1094"/>
    </location>
</feature>
<evidence type="ECO:0000313" key="2">
    <source>
        <dbReference type="EMBL" id="KAH8992725.1"/>
    </source>
</evidence>
<gene>
    <name evidence="2" type="ORF">EDB92DRAFT_1986989</name>
</gene>
<keyword evidence="3" id="KW-1185">Reference proteome</keyword>
<evidence type="ECO:0000313" key="3">
    <source>
        <dbReference type="Proteomes" id="UP001201163"/>
    </source>
</evidence>
<comment type="caution">
    <text evidence="2">The sequence shown here is derived from an EMBL/GenBank/DDBJ whole genome shotgun (WGS) entry which is preliminary data.</text>
</comment>
<dbReference type="InterPro" id="IPR024983">
    <property type="entry name" value="CHAT_dom"/>
</dbReference>
<protein>
    <submittedName>
        <fullName evidence="2">CHAT domain-containing protein</fullName>
    </submittedName>
</protein>
<reference evidence="2" key="1">
    <citation type="submission" date="2022-01" db="EMBL/GenBank/DDBJ databases">
        <title>Comparative genomics reveals a dynamic genome evolution in the ectomycorrhizal milk-cap (Lactarius) mushrooms.</title>
        <authorList>
            <consortium name="DOE Joint Genome Institute"/>
            <person name="Lebreton A."/>
            <person name="Tang N."/>
            <person name="Kuo A."/>
            <person name="LaButti K."/>
            <person name="Drula E."/>
            <person name="Barry K."/>
            <person name="Clum A."/>
            <person name="Lipzen A."/>
            <person name="Mousain D."/>
            <person name="Ng V."/>
            <person name="Wang R."/>
            <person name="Wang X."/>
            <person name="Dai Y."/>
            <person name="Henrissat B."/>
            <person name="Grigoriev I.V."/>
            <person name="Guerin-Laguette A."/>
            <person name="Yu F."/>
            <person name="Martin F.M."/>
        </authorList>
    </citation>
    <scope>NUCLEOTIDE SEQUENCE</scope>
    <source>
        <strain evidence="2">QP</strain>
    </source>
</reference>
<sequence>MALKRKPESPSPNCPGNRLTSHFFTVSITDIDDRIAILQNVLSRHPRPHSEYIIGVNTLAKARFMRYKLSQQKEDLDKSILHFTEAILLPPVSRDGLSLNIVNLLLFLAFALLIRSEKFEQPEDVKYSIEYLRYLRRHPLDSFDLFKPTATRLLIEALDVQVDLEAGDGTQDVNEMVDLCREFLGPNIFKFTDFPVAAFKALGGAVIGEWDRGRTVQSLDKVVECLRDAARLCPPGSSSESHPVLFVALAVTLLIRFAGTHSNEDYEEGTALLERVLDPNRPRECPDSVRDLALHLAGVFAFTRSAIFGNPEYSEITISRLRTFLNSSSINEPFRLLITSILAGKNRERFRHYNLAESLEEANSYTSQLVDLSSSQSLEESGALSRLLFLGSNAVRVSYPMEKMTEEIQHLEELLSNTPPGTPHHTDFFSKLEDRYKLKYYHTNDISDIEESIKYSRLSLDATHSHDHWRFIPLISLRDVLLLAFRKTSKINYLDESITAGYEILELECPRLAHFSAIQRLASSLFTREQLLGRREDRLEAIRLMTMAVDNQYAPEPDRFRLSCQWAILARDIGHSTTLTAYKTAMSLVQKSLSFAPTVSIQHTRLVTMGEDCQTMPLDYASFQIKLGRFEEAVETLEQGRALLWSEMRGLRTPMVRLIEENPPLAKRFADINQELEALTTFITPSGRPEMGDGVGEGSDGMDPFGRLVVKQRKLVEERGALISQIRGRPGLEGFLKAPSFISLRSAASLGPVIIINHCRWRSDILIIFHRSLPCSIPTADDFYNRANKLRDELVEARKHGLDSVEYQDALTSVLKDLYELVGKPVITRLRLLGVPEQSRVWWCPTSVFCSLPLHAMGPIPSSGNRDRYFSDLYIPSYTPSLSALIESREASPQTLEKPSLLLVAQPEDLPRVKGEIKVVRSLEPRATVADLVSSEATPSSVVEGLRGSRFAHFACHGVLETGKPFDASFKLHGGSRLTLLDIARSRLPDAEFAFLSCCHAAEITQESIADEALHLTAAMQYCGFRSVVGTMWEMADTDGRDLAKSFYKSLFSSQETREPYYERSAGALRDATQRLRRKRGITLERWVNFVHYGA</sequence>